<accession>A0A645IQF9</accession>
<name>A0A645IQF9_9ZZZZ</name>
<evidence type="ECO:0000313" key="1">
    <source>
        <dbReference type="EMBL" id="MPN53122.1"/>
    </source>
</evidence>
<sequence>MRIRIARQLKTLDIHRVGNDGDTLFGNASGDDIRSKALADGEGMSHPLQRPGFHCAGGTIAQATLGRRAMIHRGVLPERPDLVHHRNA</sequence>
<dbReference type="EMBL" id="VSSQ01119931">
    <property type="protein sequence ID" value="MPN53122.1"/>
    <property type="molecule type" value="Genomic_DNA"/>
</dbReference>
<protein>
    <submittedName>
        <fullName evidence="1">Uncharacterized protein</fullName>
    </submittedName>
</protein>
<gene>
    <name evidence="1" type="ORF">SDC9_200786</name>
</gene>
<organism evidence="1">
    <name type="scientific">bioreactor metagenome</name>
    <dbReference type="NCBI Taxonomy" id="1076179"/>
    <lineage>
        <taxon>unclassified sequences</taxon>
        <taxon>metagenomes</taxon>
        <taxon>ecological metagenomes</taxon>
    </lineage>
</organism>
<comment type="caution">
    <text evidence="1">The sequence shown here is derived from an EMBL/GenBank/DDBJ whole genome shotgun (WGS) entry which is preliminary data.</text>
</comment>
<proteinExistence type="predicted"/>
<reference evidence="1" key="1">
    <citation type="submission" date="2019-08" db="EMBL/GenBank/DDBJ databases">
        <authorList>
            <person name="Kucharzyk K."/>
            <person name="Murdoch R.W."/>
            <person name="Higgins S."/>
            <person name="Loffler F."/>
        </authorList>
    </citation>
    <scope>NUCLEOTIDE SEQUENCE</scope>
</reference>
<dbReference type="AlphaFoldDB" id="A0A645IQF9"/>